<sequence length="61" mass="6387">MTRVPVTGMSGTGKTTLLEELGRRGHRVVDAGCGDFHEVQVTEPSGRRSTGRSSGSNGRTG</sequence>
<feature type="compositionally biased region" description="Low complexity" evidence="1">
    <location>
        <begin position="47"/>
        <end position="61"/>
    </location>
</feature>
<reference evidence="3" key="1">
    <citation type="journal article" date="2019" name="Int. J. Syst. Evol. Microbiol.">
        <title>The Global Catalogue of Microorganisms (GCM) 10K type strain sequencing project: providing services to taxonomists for standard genome sequencing and annotation.</title>
        <authorList>
            <consortium name="The Broad Institute Genomics Platform"/>
            <consortium name="The Broad Institute Genome Sequencing Center for Infectious Disease"/>
            <person name="Wu L."/>
            <person name="Ma J."/>
        </authorList>
    </citation>
    <scope>NUCLEOTIDE SEQUENCE [LARGE SCALE GENOMIC DNA]</scope>
    <source>
        <strain evidence="3">JCM 16013</strain>
    </source>
</reference>
<dbReference type="Proteomes" id="UP001499854">
    <property type="component" value="Unassembled WGS sequence"/>
</dbReference>
<feature type="region of interest" description="Disordered" evidence="1">
    <location>
        <begin position="37"/>
        <end position="61"/>
    </location>
</feature>
<evidence type="ECO:0000313" key="2">
    <source>
        <dbReference type="EMBL" id="GAA1978627.1"/>
    </source>
</evidence>
<dbReference type="SUPFAM" id="SSF53795">
    <property type="entry name" value="PEP carboxykinase-like"/>
    <property type="match status" value="1"/>
</dbReference>
<evidence type="ECO:0000256" key="1">
    <source>
        <dbReference type="SAM" id="MobiDB-lite"/>
    </source>
</evidence>
<gene>
    <name evidence="2" type="ORF">GCM10009838_44290</name>
</gene>
<evidence type="ECO:0000313" key="3">
    <source>
        <dbReference type="Proteomes" id="UP001499854"/>
    </source>
</evidence>
<organism evidence="2 3">
    <name type="scientific">Catenulispora subtropica</name>
    <dbReference type="NCBI Taxonomy" id="450798"/>
    <lineage>
        <taxon>Bacteria</taxon>
        <taxon>Bacillati</taxon>
        <taxon>Actinomycetota</taxon>
        <taxon>Actinomycetes</taxon>
        <taxon>Catenulisporales</taxon>
        <taxon>Catenulisporaceae</taxon>
        <taxon>Catenulispora</taxon>
    </lineage>
</organism>
<proteinExistence type="predicted"/>
<comment type="caution">
    <text evidence="2">The sequence shown here is derived from an EMBL/GenBank/DDBJ whole genome shotgun (WGS) entry which is preliminary data.</text>
</comment>
<accession>A0ABP5DEH4</accession>
<keyword evidence="3" id="KW-1185">Reference proteome</keyword>
<protein>
    <submittedName>
        <fullName evidence="2">Uncharacterized protein</fullName>
    </submittedName>
</protein>
<name>A0ABP5DEH4_9ACTN</name>
<dbReference type="EMBL" id="BAAAQM010000025">
    <property type="protein sequence ID" value="GAA1978627.1"/>
    <property type="molecule type" value="Genomic_DNA"/>
</dbReference>